<evidence type="ECO:0000256" key="5">
    <source>
        <dbReference type="ARBA" id="ARBA00022691"/>
    </source>
</evidence>
<keyword evidence="4 6" id="KW-0808">Transferase</keyword>
<evidence type="ECO:0000313" key="7">
    <source>
        <dbReference type="EMBL" id="MCS5490775.1"/>
    </source>
</evidence>
<dbReference type="PANTHER" id="PTHR43648">
    <property type="entry name" value="ELECTRON TRANSFER FLAVOPROTEIN BETA SUBUNIT LYSINE METHYLTRANSFERASE"/>
    <property type="match status" value="1"/>
</dbReference>
<keyword evidence="8" id="KW-1185">Reference proteome</keyword>
<dbReference type="InterPro" id="IPR050078">
    <property type="entry name" value="Ribosomal_L11_MeTrfase_PrmA"/>
</dbReference>
<dbReference type="SUPFAM" id="SSF53335">
    <property type="entry name" value="S-adenosyl-L-methionine-dependent methyltransferases"/>
    <property type="match status" value="1"/>
</dbReference>
<comment type="function">
    <text evidence="6">Methylates ribosomal protein L11.</text>
</comment>
<evidence type="ECO:0000256" key="6">
    <source>
        <dbReference type="HAMAP-Rule" id="MF_00735"/>
    </source>
</evidence>
<dbReference type="RefSeq" id="WP_259414459.1">
    <property type="nucleotide sequence ID" value="NZ_JANWGH010000002.1"/>
</dbReference>
<feature type="binding site" evidence="6">
    <location>
        <position position="126"/>
    </location>
    <ligand>
        <name>S-adenosyl-L-methionine</name>
        <dbReference type="ChEBI" id="CHEBI:59789"/>
    </ligand>
</feature>
<name>A0ABT2G682_9BACT</name>
<keyword evidence="7" id="KW-0689">Ribosomal protein</keyword>
<keyword evidence="5 6" id="KW-0949">S-adenosyl-L-methionine</keyword>
<dbReference type="GO" id="GO:0005840">
    <property type="term" value="C:ribosome"/>
    <property type="evidence" value="ECO:0007669"/>
    <property type="project" value="UniProtKB-KW"/>
</dbReference>
<feature type="binding site" evidence="6">
    <location>
        <position position="211"/>
    </location>
    <ligand>
        <name>S-adenosyl-L-methionine</name>
        <dbReference type="ChEBI" id="CHEBI:59789"/>
    </ligand>
</feature>
<protein>
    <recommendedName>
        <fullName evidence="6">Ribosomal protein L11 methyltransferase</fullName>
        <shortName evidence="6">L11 Mtase</shortName>
        <ecNumber evidence="6">2.1.1.-</ecNumber>
    </recommendedName>
</protein>
<dbReference type="InterPro" id="IPR029063">
    <property type="entry name" value="SAM-dependent_MTases_sf"/>
</dbReference>
<accession>A0ABT2G682</accession>
<dbReference type="CDD" id="cd02440">
    <property type="entry name" value="AdoMet_MTases"/>
    <property type="match status" value="1"/>
</dbReference>
<dbReference type="GO" id="GO:0032259">
    <property type="term" value="P:methylation"/>
    <property type="evidence" value="ECO:0007669"/>
    <property type="project" value="UniProtKB-KW"/>
</dbReference>
<dbReference type="EC" id="2.1.1.-" evidence="6"/>
<evidence type="ECO:0000256" key="2">
    <source>
        <dbReference type="ARBA" id="ARBA00022490"/>
    </source>
</evidence>
<dbReference type="Gene3D" id="3.40.50.150">
    <property type="entry name" value="Vaccinia Virus protein VP39"/>
    <property type="match status" value="1"/>
</dbReference>
<dbReference type="InterPro" id="IPR004498">
    <property type="entry name" value="Ribosomal_PrmA_MeTrfase"/>
</dbReference>
<organism evidence="7 8">
    <name type="scientific">Algoriphagus limi</name>
    <dbReference type="NCBI Taxonomy" id="2975273"/>
    <lineage>
        <taxon>Bacteria</taxon>
        <taxon>Pseudomonadati</taxon>
        <taxon>Bacteroidota</taxon>
        <taxon>Cytophagia</taxon>
        <taxon>Cytophagales</taxon>
        <taxon>Cyclobacteriaceae</taxon>
        <taxon>Algoriphagus</taxon>
    </lineage>
</organism>
<dbReference type="PANTHER" id="PTHR43648:SF1">
    <property type="entry name" value="ELECTRON TRANSFER FLAVOPROTEIN BETA SUBUNIT LYSINE METHYLTRANSFERASE"/>
    <property type="match status" value="1"/>
</dbReference>
<evidence type="ECO:0000256" key="3">
    <source>
        <dbReference type="ARBA" id="ARBA00022603"/>
    </source>
</evidence>
<gene>
    <name evidence="6 7" type="primary">prmA</name>
    <name evidence="7" type="ORF">NY014_10055</name>
</gene>
<comment type="caution">
    <text evidence="7">The sequence shown here is derived from an EMBL/GenBank/DDBJ whole genome shotgun (WGS) entry which is preliminary data.</text>
</comment>
<evidence type="ECO:0000256" key="1">
    <source>
        <dbReference type="ARBA" id="ARBA00009741"/>
    </source>
</evidence>
<dbReference type="Pfam" id="PF06325">
    <property type="entry name" value="PrmA"/>
    <property type="match status" value="1"/>
</dbReference>
<comment type="subcellular location">
    <subcellularLocation>
        <location evidence="6">Cytoplasm</location>
    </subcellularLocation>
</comment>
<evidence type="ECO:0000313" key="8">
    <source>
        <dbReference type="Proteomes" id="UP001206788"/>
    </source>
</evidence>
<comment type="similarity">
    <text evidence="1 6">Belongs to the methyltransferase superfamily. PrmA family.</text>
</comment>
<dbReference type="NCBIfam" id="NF001785">
    <property type="entry name" value="PRK00517.2-2"/>
    <property type="match status" value="1"/>
</dbReference>
<evidence type="ECO:0000256" key="4">
    <source>
        <dbReference type="ARBA" id="ARBA00022679"/>
    </source>
</evidence>
<feature type="binding site" evidence="6">
    <location>
        <position position="169"/>
    </location>
    <ligand>
        <name>S-adenosyl-L-methionine</name>
        <dbReference type="ChEBI" id="CHEBI:59789"/>
    </ligand>
</feature>
<dbReference type="GO" id="GO:0008168">
    <property type="term" value="F:methyltransferase activity"/>
    <property type="evidence" value="ECO:0007669"/>
    <property type="project" value="UniProtKB-KW"/>
</dbReference>
<dbReference type="Proteomes" id="UP001206788">
    <property type="component" value="Unassembled WGS sequence"/>
</dbReference>
<reference evidence="7 8" key="1">
    <citation type="submission" date="2022-08" db="EMBL/GenBank/DDBJ databases">
        <title>Algoriphagus sp. CAU 1643 isolated from mud.</title>
        <authorList>
            <person name="Kim W."/>
        </authorList>
    </citation>
    <scope>NUCLEOTIDE SEQUENCE [LARGE SCALE GENOMIC DNA]</scope>
    <source>
        <strain evidence="7 8">CAU 1643</strain>
    </source>
</reference>
<sequence length="275" mass="31315">MDYREFKFTCSEDFREILIAELSEIGFDAFLETEEGFDCYSPLEGFDEATFGEIIDRYQEPAQIQVKESITQKVNWNEEWEKNYDPIAVDNLVYVRASFHPPKEGFRYEIVINPKMSFGTGHHATTFQMLQLQGQIDHQGKRVLDVGSGTGILAIMAHLLGAESVEAFDIDDWCVDNGNENFQLNQVPAQMGLGTIRDVNPKGPYDIILANINKNVLLDELEIYAQLMKPDAFLLLSGFYSEDIPDLVNHCKALDLELIKQSTRDNWAALVFTKQ</sequence>
<proteinExistence type="inferred from homology"/>
<dbReference type="EMBL" id="JANWGH010000002">
    <property type="protein sequence ID" value="MCS5490775.1"/>
    <property type="molecule type" value="Genomic_DNA"/>
</dbReference>
<keyword evidence="7" id="KW-0687">Ribonucleoprotein</keyword>
<keyword evidence="2 6" id="KW-0963">Cytoplasm</keyword>
<keyword evidence="3 6" id="KW-0489">Methyltransferase</keyword>
<feature type="binding site" evidence="6">
    <location>
        <position position="147"/>
    </location>
    <ligand>
        <name>S-adenosyl-L-methionine</name>
        <dbReference type="ChEBI" id="CHEBI:59789"/>
    </ligand>
</feature>
<dbReference type="HAMAP" id="MF_00735">
    <property type="entry name" value="Methyltr_PrmA"/>
    <property type="match status" value="1"/>
</dbReference>
<comment type="catalytic activity">
    <reaction evidence="6">
        <text>L-lysyl-[protein] + 3 S-adenosyl-L-methionine = N(6),N(6),N(6)-trimethyl-L-lysyl-[protein] + 3 S-adenosyl-L-homocysteine + 3 H(+)</text>
        <dbReference type="Rhea" id="RHEA:54192"/>
        <dbReference type="Rhea" id="RHEA-COMP:9752"/>
        <dbReference type="Rhea" id="RHEA-COMP:13826"/>
        <dbReference type="ChEBI" id="CHEBI:15378"/>
        <dbReference type="ChEBI" id="CHEBI:29969"/>
        <dbReference type="ChEBI" id="CHEBI:57856"/>
        <dbReference type="ChEBI" id="CHEBI:59789"/>
        <dbReference type="ChEBI" id="CHEBI:61961"/>
    </reaction>
</comment>